<protein>
    <submittedName>
        <fullName evidence="2">Uncharacterized protein</fullName>
    </submittedName>
</protein>
<keyword evidence="4" id="KW-1185">Reference proteome</keyword>
<proteinExistence type="predicted"/>
<evidence type="ECO:0000313" key="3">
    <source>
        <dbReference type="Proteomes" id="UP000192760"/>
    </source>
</evidence>
<evidence type="ECO:0000313" key="4">
    <source>
        <dbReference type="Proteomes" id="UP000465812"/>
    </source>
</evidence>
<organism evidence="2 3">
    <name type="scientific">Mycobacterium mantenii</name>
    <dbReference type="NCBI Taxonomy" id="560555"/>
    <lineage>
        <taxon>Bacteria</taxon>
        <taxon>Bacillati</taxon>
        <taxon>Actinomycetota</taxon>
        <taxon>Actinomycetes</taxon>
        <taxon>Mycobacteriales</taxon>
        <taxon>Mycobacteriaceae</taxon>
        <taxon>Mycobacterium</taxon>
        <taxon>Mycobacterium avium complex (MAC)</taxon>
    </lineage>
</organism>
<evidence type="ECO:0000313" key="2">
    <source>
        <dbReference type="EMBL" id="ORB04925.1"/>
    </source>
</evidence>
<sequence length="84" mass="9320">MSSVFFADIPETEPIWKNAVGDSALEIRHVGTYVELRFPDAITIDRRSTGARHAVWYSCLGALDHARVVQFDKDALRIVADSGS</sequence>
<reference evidence="1 4" key="2">
    <citation type="journal article" date="2019" name="Emerg. Microbes Infect.">
        <title>Comprehensive subspecies identification of 175 nontuberculous mycobacteria species based on 7547 genomic profiles.</title>
        <authorList>
            <person name="Matsumoto Y."/>
            <person name="Kinjo T."/>
            <person name="Motooka D."/>
            <person name="Nabeya D."/>
            <person name="Jung N."/>
            <person name="Uechi K."/>
            <person name="Horii T."/>
            <person name="Iida T."/>
            <person name="Fujita J."/>
            <person name="Nakamura S."/>
        </authorList>
    </citation>
    <scope>NUCLEOTIDE SEQUENCE [LARGE SCALE GENOMIC DNA]</scope>
    <source>
        <strain evidence="1 4">JCM 18113</strain>
    </source>
</reference>
<gene>
    <name evidence="2" type="ORF">BST30_15805</name>
    <name evidence="1" type="ORF">MMAN_22820</name>
</gene>
<reference evidence="2 3" key="1">
    <citation type="submission" date="2017-02" db="EMBL/GenBank/DDBJ databases">
        <title>The new phylogeny of genus Mycobacterium.</title>
        <authorList>
            <person name="Tortoli E."/>
            <person name="Trovato A."/>
            <person name="Cirillo D.M."/>
        </authorList>
    </citation>
    <scope>NUCLEOTIDE SEQUENCE [LARGE SCALE GENOMIC DNA]</scope>
    <source>
        <strain evidence="2 3">DSM 45255</strain>
    </source>
</reference>
<dbReference type="STRING" id="560555.BST30_15805"/>
<dbReference type="Proteomes" id="UP000192760">
    <property type="component" value="Unassembled WGS sequence"/>
</dbReference>
<reference evidence="1" key="3">
    <citation type="submission" date="2020-02" db="EMBL/GenBank/DDBJ databases">
        <authorList>
            <person name="Matsumoto Y."/>
            <person name="Motooka D."/>
            <person name="Nakamura S."/>
        </authorList>
    </citation>
    <scope>NUCLEOTIDE SEQUENCE</scope>
    <source>
        <strain evidence="1">JCM 18113</strain>
    </source>
</reference>
<evidence type="ECO:0000313" key="1">
    <source>
        <dbReference type="EMBL" id="BBY38148.1"/>
    </source>
</evidence>
<dbReference type="EMBL" id="MVHW01000017">
    <property type="protein sequence ID" value="ORB04925.1"/>
    <property type="molecule type" value="Genomic_DNA"/>
</dbReference>
<name>A0A1X0FTH2_MYCNT</name>
<dbReference type="Proteomes" id="UP000465812">
    <property type="component" value="Chromosome"/>
</dbReference>
<accession>A0A1X0FTH2</accession>
<dbReference type="RefSeq" id="WP_083095997.1">
    <property type="nucleotide sequence ID" value="NZ_AP022590.1"/>
</dbReference>
<dbReference type="EMBL" id="AP022590">
    <property type="protein sequence ID" value="BBY38148.1"/>
    <property type="molecule type" value="Genomic_DNA"/>
</dbReference>
<dbReference type="AlphaFoldDB" id="A0A1X0FTH2"/>